<evidence type="ECO:0000313" key="2">
    <source>
        <dbReference type="EMBL" id="MER7179440.1"/>
    </source>
</evidence>
<dbReference type="RefSeq" id="WP_350778657.1">
    <property type="nucleotide sequence ID" value="NZ_JBEPEK010000040.1"/>
</dbReference>
<feature type="compositionally biased region" description="Basic and acidic residues" evidence="1">
    <location>
        <begin position="95"/>
        <end position="109"/>
    </location>
</feature>
<name>A0ABV1WRF5_9ACTN</name>
<sequence length="127" mass="14473">MQRALISALPEPRKKTRTRAARLDPYKPVIDAILKADLTAPRKQRHTVKRIYDRLLDEHEAAHVAYQVVRAYVAARREEIRIQAGKGVVTRSSHRPTDPQTHRPTDPQTRRPTGPGRRPRSTSATSQ</sequence>
<protein>
    <recommendedName>
        <fullName evidence="4">Transposase</fullName>
    </recommendedName>
</protein>
<evidence type="ECO:0008006" key="4">
    <source>
        <dbReference type="Google" id="ProtNLM"/>
    </source>
</evidence>
<reference evidence="2 3" key="1">
    <citation type="submission" date="2024-06" db="EMBL/GenBank/DDBJ databases">
        <title>The Natural Products Discovery Center: Release of the First 8490 Sequenced Strains for Exploring Actinobacteria Biosynthetic Diversity.</title>
        <authorList>
            <person name="Kalkreuter E."/>
            <person name="Kautsar S.A."/>
            <person name="Yang D."/>
            <person name="Bader C.D."/>
            <person name="Teijaro C.N."/>
            <person name="Fluegel L."/>
            <person name="Davis C.M."/>
            <person name="Simpson J.R."/>
            <person name="Lauterbach L."/>
            <person name="Steele A.D."/>
            <person name="Gui C."/>
            <person name="Meng S."/>
            <person name="Li G."/>
            <person name="Viehrig K."/>
            <person name="Ye F."/>
            <person name="Su P."/>
            <person name="Kiefer A.F."/>
            <person name="Nichols A."/>
            <person name="Cepeda A.J."/>
            <person name="Yan W."/>
            <person name="Fan B."/>
            <person name="Jiang Y."/>
            <person name="Adhikari A."/>
            <person name="Zheng C.-J."/>
            <person name="Schuster L."/>
            <person name="Cowan T.M."/>
            <person name="Smanski M.J."/>
            <person name="Chevrette M.G."/>
            <person name="De Carvalho L.P.S."/>
            <person name="Shen B."/>
        </authorList>
    </citation>
    <scope>NUCLEOTIDE SEQUENCE [LARGE SCALE GENOMIC DNA]</scope>
    <source>
        <strain evidence="2 3">NPDC000234</strain>
    </source>
</reference>
<comment type="caution">
    <text evidence="2">The sequence shown here is derived from an EMBL/GenBank/DDBJ whole genome shotgun (WGS) entry which is preliminary data.</text>
</comment>
<dbReference type="Proteomes" id="UP001474181">
    <property type="component" value="Unassembled WGS sequence"/>
</dbReference>
<feature type="region of interest" description="Disordered" evidence="1">
    <location>
        <begin position="83"/>
        <end position="127"/>
    </location>
</feature>
<accession>A0ABV1WRF5</accession>
<organism evidence="2 3">
    <name type="scientific">Streptomyces hyaluromycini</name>
    <dbReference type="NCBI Taxonomy" id="1377993"/>
    <lineage>
        <taxon>Bacteria</taxon>
        <taxon>Bacillati</taxon>
        <taxon>Actinomycetota</taxon>
        <taxon>Actinomycetes</taxon>
        <taxon>Kitasatosporales</taxon>
        <taxon>Streptomycetaceae</taxon>
        <taxon>Streptomyces</taxon>
    </lineage>
</organism>
<gene>
    <name evidence="2" type="ORF">ABT404_08135</name>
</gene>
<evidence type="ECO:0000256" key="1">
    <source>
        <dbReference type="SAM" id="MobiDB-lite"/>
    </source>
</evidence>
<proteinExistence type="predicted"/>
<dbReference type="EMBL" id="JBEPEK010000040">
    <property type="protein sequence ID" value="MER7179440.1"/>
    <property type="molecule type" value="Genomic_DNA"/>
</dbReference>
<keyword evidence="3" id="KW-1185">Reference proteome</keyword>
<evidence type="ECO:0000313" key="3">
    <source>
        <dbReference type="Proteomes" id="UP001474181"/>
    </source>
</evidence>